<keyword evidence="3" id="KW-1185">Reference proteome</keyword>
<reference evidence="2" key="2">
    <citation type="submission" date="2020-09" db="EMBL/GenBank/DDBJ databases">
        <authorList>
            <person name="Sun Q."/>
            <person name="Ohkuma M."/>
        </authorList>
    </citation>
    <scope>NUCLEOTIDE SEQUENCE</scope>
    <source>
        <strain evidence="2">JCM 4369</strain>
    </source>
</reference>
<comment type="caution">
    <text evidence="2">The sequence shown here is derived from an EMBL/GenBank/DDBJ whole genome shotgun (WGS) entry which is preliminary data.</text>
</comment>
<reference evidence="2" key="1">
    <citation type="journal article" date="2014" name="Int. J. Syst. Evol. Microbiol.">
        <title>Complete genome sequence of Corynebacterium casei LMG S-19264T (=DSM 44701T), isolated from a smear-ripened cheese.</title>
        <authorList>
            <consortium name="US DOE Joint Genome Institute (JGI-PGF)"/>
            <person name="Walter F."/>
            <person name="Albersmeier A."/>
            <person name="Kalinowski J."/>
            <person name="Ruckert C."/>
        </authorList>
    </citation>
    <scope>NUCLEOTIDE SEQUENCE</scope>
    <source>
        <strain evidence="2">JCM 4369</strain>
    </source>
</reference>
<evidence type="ECO:0000256" key="1">
    <source>
        <dbReference type="SAM" id="MobiDB-lite"/>
    </source>
</evidence>
<gene>
    <name evidence="2" type="ORF">GCM10010260_73010</name>
</gene>
<accession>A0A918MFC9</accession>
<organism evidence="2 3">
    <name type="scientific">Streptomyces filipinensis</name>
    <dbReference type="NCBI Taxonomy" id="66887"/>
    <lineage>
        <taxon>Bacteria</taxon>
        <taxon>Bacillati</taxon>
        <taxon>Actinomycetota</taxon>
        <taxon>Actinomycetes</taxon>
        <taxon>Kitasatosporales</taxon>
        <taxon>Streptomycetaceae</taxon>
        <taxon>Streptomyces</taxon>
    </lineage>
</organism>
<feature type="region of interest" description="Disordered" evidence="1">
    <location>
        <begin position="55"/>
        <end position="110"/>
    </location>
</feature>
<evidence type="ECO:0000313" key="3">
    <source>
        <dbReference type="Proteomes" id="UP000618795"/>
    </source>
</evidence>
<dbReference type="EMBL" id="BMTD01000024">
    <property type="protein sequence ID" value="GGV22179.1"/>
    <property type="molecule type" value="Genomic_DNA"/>
</dbReference>
<name>A0A918MFC9_9ACTN</name>
<evidence type="ECO:0000313" key="2">
    <source>
        <dbReference type="EMBL" id="GGV22179.1"/>
    </source>
</evidence>
<dbReference type="Proteomes" id="UP000618795">
    <property type="component" value="Unassembled WGS sequence"/>
</dbReference>
<dbReference type="AlphaFoldDB" id="A0A918MFC9"/>
<sequence length="139" mass="14883">MTRWFADALPGEPAVLATQTANARSMRLAAKLGFIEVERFEAYGAEQWSGMWSSVTPSDRARARQHGSATRQQAETAERLPKRRRNAVRSRGRNRSGRAPSTGASSPAPIIRVVPAGIGDGLRHPAVALVPGQAACSPP</sequence>
<feature type="compositionally biased region" description="Basic residues" evidence="1">
    <location>
        <begin position="81"/>
        <end position="96"/>
    </location>
</feature>
<protein>
    <submittedName>
        <fullName evidence="2">Uncharacterized protein</fullName>
    </submittedName>
</protein>
<proteinExistence type="predicted"/>